<evidence type="ECO:0000256" key="3">
    <source>
        <dbReference type="PIRSR" id="PIRSR000390-2"/>
    </source>
</evidence>
<comment type="similarity">
    <text evidence="1 4">Belongs to the DegT/DnrJ/EryC1 family.</text>
</comment>
<dbReference type="InterPro" id="IPR015422">
    <property type="entry name" value="PyrdxlP-dep_Trfase_small"/>
</dbReference>
<dbReference type="InterPro" id="IPR000653">
    <property type="entry name" value="DegT/StrS_aminotransferase"/>
</dbReference>
<dbReference type="GO" id="GO:0030170">
    <property type="term" value="F:pyridoxal phosphate binding"/>
    <property type="evidence" value="ECO:0007669"/>
    <property type="project" value="TreeGrafter"/>
</dbReference>
<dbReference type="PANTHER" id="PTHR30244:SF34">
    <property type="entry name" value="DTDP-4-AMINO-4,6-DIDEOXYGALACTOSE TRANSAMINASE"/>
    <property type="match status" value="1"/>
</dbReference>
<keyword evidence="3 4" id="KW-0663">Pyridoxal phosphate</keyword>
<sequence length="374" mass="42070">MVTTQEKIYLMRPWIEEEIEAIKEVLISGFLTEGPKVAEFEKAFASYVGSKHAIATTSCTTALELALRVLGIGPGDEVIVPDFTYPATADVVYLVGAEPILVDVDLQTYNITPEAIKTAVTNRTKAVIPVSLFGQPLSEEVYITARELGLFIIEDAACSAGATIKGKKVGSIADITCFSFHPRKVITTGEGGMLTTNNDEWAEKTKCLKKFGLKRTEKGMEFFYIGTNYKMSDILGAIGLSQLKKIENIIEDRRTKAHYYTKLIKEAGLEKFLLPPWEVSNLRHTFQTYACYVKVEGARDKLREFFLEHNVETQIGTFALHLQPAFKNTKKADKCKNSRLLYENLIALPLHHLLTKEQQEFIIKVIKKFFKNKI</sequence>
<dbReference type="SUPFAM" id="SSF53383">
    <property type="entry name" value="PLP-dependent transferases"/>
    <property type="match status" value="1"/>
</dbReference>
<feature type="modified residue" description="N6-(pyridoxal phosphate)lysine" evidence="3">
    <location>
        <position position="184"/>
    </location>
</feature>
<dbReference type="PIRSF" id="PIRSF000390">
    <property type="entry name" value="PLP_StrS"/>
    <property type="match status" value="1"/>
</dbReference>
<dbReference type="GO" id="GO:0008483">
    <property type="term" value="F:transaminase activity"/>
    <property type="evidence" value="ECO:0007669"/>
    <property type="project" value="UniProtKB-KW"/>
</dbReference>
<dbReference type="InterPro" id="IPR015421">
    <property type="entry name" value="PyrdxlP-dep_Trfase_major"/>
</dbReference>
<reference evidence="5" key="1">
    <citation type="journal article" date="2020" name="mSystems">
        <title>Genome- and Community-Level Interaction Insights into Carbon Utilization and Element Cycling Functions of Hydrothermarchaeota in Hydrothermal Sediment.</title>
        <authorList>
            <person name="Zhou Z."/>
            <person name="Liu Y."/>
            <person name="Xu W."/>
            <person name="Pan J."/>
            <person name="Luo Z.H."/>
            <person name="Li M."/>
        </authorList>
    </citation>
    <scope>NUCLEOTIDE SEQUENCE [LARGE SCALE GENOMIC DNA]</scope>
    <source>
        <strain evidence="5">HyVt-233</strain>
    </source>
</reference>
<evidence type="ECO:0000256" key="2">
    <source>
        <dbReference type="PIRSR" id="PIRSR000390-1"/>
    </source>
</evidence>
<protein>
    <submittedName>
        <fullName evidence="5">DegT/DnrJ/EryC1/StrS family aminotransferase</fullName>
    </submittedName>
</protein>
<evidence type="ECO:0000313" key="5">
    <source>
        <dbReference type="EMBL" id="HDD43631.1"/>
    </source>
</evidence>
<dbReference type="PANTHER" id="PTHR30244">
    <property type="entry name" value="TRANSAMINASE"/>
    <property type="match status" value="1"/>
</dbReference>
<keyword evidence="5" id="KW-0032">Aminotransferase</keyword>
<dbReference type="Proteomes" id="UP000886289">
    <property type="component" value="Unassembled WGS sequence"/>
</dbReference>
<gene>
    <name evidence="5" type="ORF">ENG63_02040</name>
</gene>
<dbReference type="CDD" id="cd00616">
    <property type="entry name" value="AHBA_syn"/>
    <property type="match status" value="1"/>
</dbReference>
<dbReference type="Pfam" id="PF01041">
    <property type="entry name" value="DegT_DnrJ_EryC1"/>
    <property type="match status" value="1"/>
</dbReference>
<dbReference type="AlphaFoldDB" id="A0A7C0Y8E7"/>
<dbReference type="GO" id="GO:0000271">
    <property type="term" value="P:polysaccharide biosynthetic process"/>
    <property type="evidence" value="ECO:0007669"/>
    <property type="project" value="TreeGrafter"/>
</dbReference>
<accession>A0A7C0Y8E7</accession>
<evidence type="ECO:0000256" key="4">
    <source>
        <dbReference type="RuleBase" id="RU004508"/>
    </source>
</evidence>
<name>A0A7C0Y8E7_DESA2</name>
<dbReference type="EMBL" id="DRBS01000077">
    <property type="protein sequence ID" value="HDD43631.1"/>
    <property type="molecule type" value="Genomic_DNA"/>
</dbReference>
<dbReference type="InterPro" id="IPR015424">
    <property type="entry name" value="PyrdxlP-dep_Trfase"/>
</dbReference>
<evidence type="ECO:0000256" key="1">
    <source>
        <dbReference type="ARBA" id="ARBA00037999"/>
    </source>
</evidence>
<dbReference type="Gene3D" id="3.90.1150.10">
    <property type="entry name" value="Aspartate Aminotransferase, domain 1"/>
    <property type="match status" value="1"/>
</dbReference>
<organism evidence="5">
    <name type="scientific">Desulfofervidus auxilii</name>
    <dbReference type="NCBI Taxonomy" id="1621989"/>
    <lineage>
        <taxon>Bacteria</taxon>
        <taxon>Pseudomonadati</taxon>
        <taxon>Thermodesulfobacteriota</taxon>
        <taxon>Candidatus Desulfofervidia</taxon>
        <taxon>Candidatus Desulfofervidales</taxon>
        <taxon>Candidatus Desulfofervidaceae</taxon>
        <taxon>Candidatus Desulfofervidus</taxon>
    </lineage>
</organism>
<comment type="caution">
    <text evidence="5">The sequence shown here is derived from an EMBL/GenBank/DDBJ whole genome shotgun (WGS) entry which is preliminary data.</text>
</comment>
<dbReference type="Gene3D" id="3.40.640.10">
    <property type="entry name" value="Type I PLP-dependent aspartate aminotransferase-like (Major domain)"/>
    <property type="match status" value="1"/>
</dbReference>
<proteinExistence type="inferred from homology"/>
<keyword evidence="5" id="KW-0808">Transferase</keyword>
<feature type="active site" description="Proton acceptor" evidence="2">
    <location>
        <position position="184"/>
    </location>
</feature>